<dbReference type="STRING" id="317010.RU96_GL001345"/>
<dbReference type="Pfam" id="PF13393">
    <property type="entry name" value="tRNA-synt_His"/>
    <property type="match status" value="1"/>
</dbReference>
<evidence type="ECO:0000256" key="7">
    <source>
        <dbReference type="ARBA" id="ARBA00022840"/>
    </source>
</evidence>
<evidence type="ECO:0000256" key="8">
    <source>
        <dbReference type="ARBA" id="ARBA00022917"/>
    </source>
</evidence>
<dbReference type="InterPro" id="IPR036621">
    <property type="entry name" value="Anticodon-bd_dom_sf"/>
</dbReference>
<dbReference type="PIRSF" id="PIRSF001549">
    <property type="entry name" value="His-tRNA_synth"/>
    <property type="match status" value="1"/>
</dbReference>
<dbReference type="PANTHER" id="PTHR43707">
    <property type="entry name" value="HISTIDYL-TRNA SYNTHETASE"/>
    <property type="match status" value="1"/>
</dbReference>
<feature type="binding site" evidence="12">
    <location>
        <begin position="263"/>
        <end position="264"/>
    </location>
    <ligand>
        <name>L-histidine</name>
        <dbReference type="ChEBI" id="CHEBI:57595"/>
    </ligand>
</feature>
<name>A0A1L8R358_9ENTE</name>
<dbReference type="EMBL" id="JXKG01000023">
    <property type="protein sequence ID" value="OJG14198.1"/>
    <property type="molecule type" value="Genomic_DNA"/>
</dbReference>
<dbReference type="CDD" id="cd00773">
    <property type="entry name" value="HisRS-like_core"/>
    <property type="match status" value="1"/>
</dbReference>
<accession>A0A1L8R358</accession>
<dbReference type="InterPro" id="IPR004154">
    <property type="entry name" value="Anticodon-bd"/>
</dbReference>
<feature type="binding site" evidence="12">
    <location>
        <begin position="81"/>
        <end position="83"/>
    </location>
    <ligand>
        <name>L-histidine</name>
        <dbReference type="ChEBI" id="CHEBI:57595"/>
    </ligand>
</feature>
<dbReference type="PROSITE" id="PS50862">
    <property type="entry name" value="AA_TRNA_LIGASE_II"/>
    <property type="match status" value="1"/>
</dbReference>
<dbReference type="Gene3D" id="3.40.50.800">
    <property type="entry name" value="Anticodon-binding domain"/>
    <property type="match status" value="1"/>
</dbReference>
<feature type="domain" description="Aminoacyl-transfer RNA synthetases class-II family profile" evidence="13">
    <location>
        <begin position="23"/>
        <end position="329"/>
    </location>
</feature>
<keyword evidence="9 11" id="KW-0030">Aminoacyl-tRNA synthetase</keyword>
<dbReference type="EC" id="6.1.1.21" evidence="11"/>
<dbReference type="InterPro" id="IPR015807">
    <property type="entry name" value="His-tRNA-ligase"/>
</dbReference>
<dbReference type="GO" id="GO:0005524">
    <property type="term" value="F:ATP binding"/>
    <property type="evidence" value="ECO:0007669"/>
    <property type="project" value="UniProtKB-UniRule"/>
</dbReference>
<dbReference type="GO" id="GO:0005737">
    <property type="term" value="C:cytoplasm"/>
    <property type="evidence" value="ECO:0007669"/>
    <property type="project" value="UniProtKB-SubCell"/>
</dbReference>
<sequence>MKYQKPKGTMDILPGNSAKWQYIEDTARKVFGEYNFRELRTPIFEHFEVVARSVGETTDIVTKEMYDFFDKGERHITLRPEGTAPLVRSYVENKLFGPEHINPFKGYYVGPMFRYERPQAGRLRQFHQIGVEVIGSKNPATDVETMAMALDFYQKLGVSQVKLVINTLGNKESRLRYRDALIAYLETVEEQLSEDSKRRLHQNPLRVLDSKDKKDKAIVENAPSILDYLDEYSATFFNEVKGMLDALNIPFIVDHRMVRGLDYYNHTVFEIMSEAEGFGGVLTTICAGGRYDGLISEFGGPVDKDTGFGFALGIERALIAVEAEGKEIPVDESIDVYVACMDQLGNVLAQAVAQSARHAGLTCERDIDFRKLKAQFRTANRLGAKLVVVIGDNEVEEQKVVIKDMEKGTEEKVAVSHLNDYFKNYSN</sequence>
<dbReference type="SUPFAM" id="SSF52954">
    <property type="entry name" value="Class II aaRS ABD-related"/>
    <property type="match status" value="1"/>
</dbReference>
<dbReference type="HAMAP" id="MF_00127">
    <property type="entry name" value="His_tRNA_synth"/>
    <property type="match status" value="1"/>
</dbReference>
<evidence type="ECO:0000313" key="14">
    <source>
        <dbReference type="EMBL" id="OJG14198.1"/>
    </source>
</evidence>
<comment type="caution">
    <text evidence="14">The sequence shown here is derived from an EMBL/GenBank/DDBJ whole genome shotgun (WGS) entry which is preliminary data.</text>
</comment>
<keyword evidence="7 11" id="KW-0067">ATP-binding</keyword>
<gene>
    <name evidence="11" type="primary">hisS</name>
    <name evidence="14" type="ORF">RU96_GL001345</name>
</gene>
<dbReference type="FunFam" id="3.30.930.10:FF:000005">
    <property type="entry name" value="Histidine--tRNA ligase"/>
    <property type="match status" value="1"/>
</dbReference>
<keyword evidence="4 11" id="KW-0963">Cytoplasm</keyword>
<dbReference type="InterPro" id="IPR004516">
    <property type="entry name" value="HisRS/HisZ"/>
</dbReference>
<comment type="similarity">
    <text evidence="2 11">Belongs to the class-II aminoacyl-tRNA synthetase family.</text>
</comment>
<keyword evidence="6 11" id="KW-0547">Nucleotide-binding</keyword>
<dbReference type="SUPFAM" id="SSF55681">
    <property type="entry name" value="Class II aaRS and biotin synthetases"/>
    <property type="match status" value="1"/>
</dbReference>
<evidence type="ECO:0000256" key="9">
    <source>
        <dbReference type="ARBA" id="ARBA00023146"/>
    </source>
</evidence>
<feature type="binding site" evidence="12">
    <location>
        <position position="259"/>
    </location>
    <ligand>
        <name>L-histidine</name>
        <dbReference type="ChEBI" id="CHEBI:57595"/>
    </ligand>
</feature>
<dbReference type="GO" id="GO:0016740">
    <property type="term" value="F:transferase activity"/>
    <property type="evidence" value="ECO:0007669"/>
    <property type="project" value="UniProtKB-ARBA"/>
</dbReference>
<dbReference type="Gene3D" id="3.30.930.10">
    <property type="entry name" value="Bira Bifunctional Protein, Domain 2"/>
    <property type="match status" value="1"/>
</dbReference>
<dbReference type="RefSeq" id="WP_071865565.1">
    <property type="nucleotide sequence ID" value="NZ_JBHLVQ010000034.1"/>
</dbReference>
<evidence type="ECO:0000256" key="3">
    <source>
        <dbReference type="ARBA" id="ARBA00011738"/>
    </source>
</evidence>
<proteinExistence type="inferred from homology"/>
<dbReference type="InterPro" id="IPR041715">
    <property type="entry name" value="HisRS-like_core"/>
</dbReference>
<dbReference type="GO" id="GO:0140096">
    <property type="term" value="F:catalytic activity, acting on a protein"/>
    <property type="evidence" value="ECO:0007669"/>
    <property type="project" value="UniProtKB-ARBA"/>
</dbReference>
<evidence type="ECO:0000256" key="1">
    <source>
        <dbReference type="ARBA" id="ARBA00004496"/>
    </source>
</evidence>
<dbReference type="Pfam" id="PF03129">
    <property type="entry name" value="HGTP_anticodon"/>
    <property type="match status" value="1"/>
</dbReference>
<dbReference type="Proteomes" id="UP000182835">
    <property type="component" value="Unassembled WGS sequence"/>
</dbReference>
<evidence type="ECO:0000256" key="11">
    <source>
        <dbReference type="HAMAP-Rule" id="MF_00127"/>
    </source>
</evidence>
<comment type="subunit">
    <text evidence="3 11">Homodimer.</text>
</comment>
<dbReference type="AlphaFoldDB" id="A0A1L8R358"/>
<feature type="binding site" evidence="12">
    <location>
        <position position="132"/>
    </location>
    <ligand>
        <name>L-histidine</name>
        <dbReference type="ChEBI" id="CHEBI:57595"/>
    </ligand>
</feature>
<evidence type="ECO:0000259" key="13">
    <source>
        <dbReference type="PROSITE" id="PS50862"/>
    </source>
</evidence>
<dbReference type="GO" id="GO:0004821">
    <property type="term" value="F:histidine-tRNA ligase activity"/>
    <property type="evidence" value="ECO:0007669"/>
    <property type="project" value="UniProtKB-UniRule"/>
</dbReference>
<comment type="catalytic activity">
    <reaction evidence="10 11">
        <text>tRNA(His) + L-histidine + ATP = L-histidyl-tRNA(His) + AMP + diphosphate + H(+)</text>
        <dbReference type="Rhea" id="RHEA:17313"/>
        <dbReference type="Rhea" id="RHEA-COMP:9665"/>
        <dbReference type="Rhea" id="RHEA-COMP:9689"/>
        <dbReference type="ChEBI" id="CHEBI:15378"/>
        <dbReference type="ChEBI" id="CHEBI:30616"/>
        <dbReference type="ChEBI" id="CHEBI:33019"/>
        <dbReference type="ChEBI" id="CHEBI:57595"/>
        <dbReference type="ChEBI" id="CHEBI:78442"/>
        <dbReference type="ChEBI" id="CHEBI:78527"/>
        <dbReference type="ChEBI" id="CHEBI:456215"/>
        <dbReference type="EC" id="6.1.1.21"/>
    </reaction>
</comment>
<keyword evidence="5 11" id="KW-0436">Ligase</keyword>
<organism evidence="14 15">
    <name type="scientific">Enterococcus canintestini</name>
    <dbReference type="NCBI Taxonomy" id="317010"/>
    <lineage>
        <taxon>Bacteria</taxon>
        <taxon>Bacillati</taxon>
        <taxon>Bacillota</taxon>
        <taxon>Bacilli</taxon>
        <taxon>Lactobacillales</taxon>
        <taxon>Enterococcaceae</taxon>
        <taxon>Enterococcus</taxon>
    </lineage>
</organism>
<evidence type="ECO:0000256" key="6">
    <source>
        <dbReference type="ARBA" id="ARBA00022741"/>
    </source>
</evidence>
<reference evidence="14 15" key="1">
    <citation type="submission" date="2014-12" db="EMBL/GenBank/DDBJ databases">
        <title>Draft genome sequences of 29 type strains of Enterococci.</title>
        <authorList>
            <person name="Zhong Z."/>
            <person name="Sun Z."/>
            <person name="Liu W."/>
            <person name="Zhang W."/>
            <person name="Zhang H."/>
        </authorList>
    </citation>
    <scope>NUCLEOTIDE SEQUENCE [LARGE SCALE GENOMIC DNA]</scope>
    <source>
        <strain evidence="14 15">DSM 21207</strain>
    </source>
</reference>
<dbReference type="PANTHER" id="PTHR43707:SF1">
    <property type="entry name" value="HISTIDINE--TRNA LIGASE, MITOCHONDRIAL-RELATED"/>
    <property type="match status" value="1"/>
</dbReference>
<comment type="subcellular location">
    <subcellularLocation>
        <location evidence="1 11">Cytoplasm</location>
    </subcellularLocation>
</comment>
<feature type="binding site" evidence="12">
    <location>
        <position position="128"/>
    </location>
    <ligand>
        <name>L-histidine</name>
        <dbReference type="ChEBI" id="CHEBI:57595"/>
    </ligand>
</feature>
<feature type="binding site" evidence="12">
    <location>
        <position position="114"/>
    </location>
    <ligand>
        <name>L-histidine</name>
        <dbReference type="ChEBI" id="CHEBI:57595"/>
    </ligand>
</feature>
<dbReference type="InterPro" id="IPR006195">
    <property type="entry name" value="aa-tRNA-synth_II"/>
</dbReference>
<dbReference type="InterPro" id="IPR033656">
    <property type="entry name" value="HisRS_anticodon"/>
</dbReference>
<dbReference type="NCBIfam" id="TIGR00442">
    <property type="entry name" value="hisS"/>
    <property type="match status" value="1"/>
</dbReference>
<dbReference type="OrthoDB" id="9800814at2"/>
<evidence type="ECO:0000313" key="15">
    <source>
        <dbReference type="Proteomes" id="UP000182835"/>
    </source>
</evidence>
<evidence type="ECO:0000256" key="4">
    <source>
        <dbReference type="ARBA" id="ARBA00022490"/>
    </source>
</evidence>
<evidence type="ECO:0000256" key="12">
    <source>
        <dbReference type="PIRSR" id="PIRSR001549-1"/>
    </source>
</evidence>
<evidence type="ECO:0000256" key="10">
    <source>
        <dbReference type="ARBA" id="ARBA00047639"/>
    </source>
</evidence>
<evidence type="ECO:0000256" key="5">
    <source>
        <dbReference type="ARBA" id="ARBA00022598"/>
    </source>
</evidence>
<dbReference type="InterPro" id="IPR045864">
    <property type="entry name" value="aa-tRNA-synth_II/BPL/LPL"/>
</dbReference>
<protein>
    <recommendedName>
        <fullName evidence="11">Histidine--tRNA ligase</fullName>
        <ecNumber evidence="11">6.1.1.21</ecNumber>
    </recommendedName>
    <alternativeName>
        <fullName evidence="11">Histidyl-tRNA synthetase</fullName>
        <shortName evidence="11">HisRS</shortName>
    </alternativeName>
</protein>
<dbReference type="CDD" id="cd00859">
    <property type="entry name" value="HisRS_anticodon"/>
    <property type="match status" value="1"/>
</dbReference>
<evidence type="ECO:0000256" key="2">
    <source>
        <dbReference type="ARBA" id="ARBA00008226"/>
    </source>
</evidence>
<keyword evidence="8 11" id="KW-0648">Protein biosynthesis</keyword>
<dbReference type="GO" id="GO:0006427">
    <property type="term" value="P:histidyl-tRNA aminoacylation"/>
    <property type="evidence" value="ECO:0007669"/>
    <property type="project" value="UniProtKB-UniRule"/>
</dbReference>